<name>A0AC61ZTW3_9ARCH</name>
<dbReference type="EMBL" id="CP042905">
    <property type="protein sequence ID" value="XDF89253.1"/>
    <property type="molecule type" value="Genomic_DNA"/>
</dbReference>
<dbReference type="Proteomes" id="UP000321408">
    <property type="component" value="Chromosome"/>
</dbReference>
<evidence type="ECO:0000313" key="1">
    <source>
        <dbReference type="EMBL" id="XDF89253.1"/>
    </source>
</evidence>
<reference evidence="1 2" key="2">
    <citation type="journal article" date="2024" name="Int. J. Syst. Evol. Microbiol.">
        <title>Promethearchaeum syntrophicum gen. nov., sp. nov., an anaerobic, obligately syntrophic archaeon, the first isolate of the lineage 'Asgard' archaea, and proposal of the new archaeal phylum Promethearchaeota phyl. nov. and kingdom Promethearchaeati regn. nov.</title>
        <authorList>
            <person name="Imachi H."/>
            <person name="Nobu M.K."/>
            <person name="Kato S."/>
            <person name="Takaki Y."/>
            <person name="Miyazaki M."/>
            <person name="Miyata M."/>
            <person name="Ogawara M."/>
            <person name="Saito Y."/>
            <person name="Sakai S."/>
            <person name="Tahara Y.O."/>
            <person name="Takano Y."/>
            <person name="Tasumi E."/>
            <person name="Uematsu K."/>
            <person name="Yoshimura T."/>
            <person name="Itoh T."/>
            <person name="Ohkuma M."/>
            <person name="Takai K."/>
        </authorList>
    </citation>
    <scope>NUCLEOTIDE SEQUENCE [LARGE SCALE GENOMIC DNA]</scope>
    <source>
        <strain evidence="1 2">MK-D1</strain>
    </source>
</reference>
<keyword evidence="2" id="KW-1185">Reference proteome</keyword>
<proteinExistence type="predicted"/>
<protein>
    <submittedName>
        <fullName evidence="1">Uncharacterized protein</fullName>
    </submittedName>
</protein>
<reference evidence="1 2" key="1">
    <citation type="journal article" date="2020" name="Nature">
        <title>Isolation of an archaeon at the prokaryote-eukaryote interface.</title>
        <authorList>
            <person name="Imachi H."/>
            <person name="Nobu M.K."/>
            <person name="Nakahara N."/>
            <person name="Morono Y."/>
            <person name="Ogawara M."/>
            <person name="Takaki Y."/>
            <person name="Takano Y."/>
            <person name="Uematsu K."/>
            <person name="Ikuta T."/>
            <person name="Ito M."/>
            <person name="Matsui Y."/>
            <person name="Miyazaki M."/>
            <person name="Murata K."/>
            <person name="Saito Y."/>
            <person name="Sakai S."/>
            <person name="Song C."/>
            <person name="Tasumi E."/>
            <person name="Yamanaka Y."/>
            <person name="Yamaguchi T."/>
            <person name="Kamagata Y."/>
            <person name="Tamaki H."/>
            <person name="Takai K."/>
        </authorList>
    </citation>
    <scope>NUCLEOTIDE SEQUENCE [LARGE SCALE GENOMIC DNA]</scope>
    <source>
        <strain evidence="1 2">MK-D1</strain>
    </source>
</reference>
<gene>
    <name evidence="1" type="ORF">DSAG12_04075</name>
</gene>
<accession>A0AC61ZTW3</accession>
<sequence length="75" mass="8102">MTNCIVSGSCLNVKGSSMAEAMVFTCLIFFSFSSFSLESLVLFKATIFSVALCFGTSLRKICSFSILSSMPFASR</sequence>
<organism evidence="1 2">
    <name type="scientific">Promethearchaeum syntrophicum</name>
    <dbReference type="NCBI Taxonomy" id="2594042"/>
    <lineage>
        <taxon>Archaea</taxon>
        <taxon>Promethearchaeati</taxon>
        <taxon>Promethearchaeota</taxon>
        <taxon>Promethearchaeia</taxon>
        <taxon>Promethearchaeales</taxon>
        <taxon>Promethearchaeaceae</taxon>
        <taxon>Promethearchaeum</taxon>
    </lineage>
</organism>
<evidence type="ECO:0000313" key="2">
    <source>
        <dbReference type="Proteomes" id="UP000321408"/>
    </source>
</evidence>